<feature type="domain" description="Peptidase M16 C-terminal" evidence="6">
    <location>
        <begin position="200"/>
        <end position="374"/>
    </location>
</feature>
<feature type="chain" id="PRO_5047409339" evidence="4">
    <location>
        <begin position="23"/>
        <end position="912"/>
    </location>
</feature>
<protein>
    <submittedName>
        <fullName evidence="7">Insulinase family protein</fullName>
    </submittedName>
</protein>
<dbReference type="SUPFAM" id="SSF63411">
    <property type="entry name" value="LuxS/MPP-like metallohydrolase"/>
    <property type="match status" value="4"/>
</dbReference>
<dbReference type="Gene3D" id="3.30.830.10">
    <property type="entry name" value="Metalloenzyme, LuxS/M16 peptidase-like"/>
    <property type="match status" value="4"/>
</dbReference>
<evidence type="ECO:0000256" key="1">
    <source>
        <dbReference type="ARBA" id="ARBA00001947"/>
    </source>
</evidence>
<keyword evidence="4" id="KW-0732">Signal</keyword>
<sequence length="912" mass="100401">MRIQTLGLLLVLAVSQAAPARAAALPAPYASVEGVSEYRLDNGLRLLLAPDASQAAITVNLTYLVGSRHESYGETGMAHLLEHMMFKGTTRIANVMDELSRRGMQANATTFLDRTNYFETFPADDDNLAWALRMEADRMTDSRIARADLDREFSVVRNEMEMGESDPFRALWKQLTAVSFDWHNYGHNTIGARSDVEKVRIDNLRAFYRKYYQPDNAVLVISGRFDPARALALTRDSLGAVPRPARALTPTWTEEPQRDGARKVTVRRAGDTTLLAALYHASAGSHPDWAALQALDHILTNAPSGRLYQALVDGRHAVKVSALSPALAEPGYVSYWATLSKGQKPAEARRVMLATLEDIRRHPIVQAELDRARAAWLNQFEQTVSDPQALSLALTEAIALGDWRLFFLERDRIERLTVADVQKVAENYLKPSNRTLGEYLPTPHPDRSAIPPAPDVAAMVKDYQGKPALAQGENFDPSPANIEQRSRKLTLDNGAEAALLPKQTRGHAVSGYFSFAFGDAESLAGQRLASRLTAAMLDKGAAGLSQADIANRIEQLKSSLQISGSGQEVRVGFTSQRDTLPQLIDLIARLLREPSFPAAEFDKLREANRTRLAALRDNPQAQAARALGQRLNRYPAGDIRHVPALDEELAELNAVGLEQLRRFHRGFYGAGQARLALVGDFDADAIGRQLNQRFGDWRSAAPYRRLDDKLPQPQAGRQLLQIADKANAAYLAALPLAVQDTDDDYPALLLANHILGGESQSRLFQRLRQQDGLSYGAGSALSVDSRQPVASWQLYAIYAPQNLAKLQHGVGEELARLLRDGVSAQEVADAKRSLLQSAQLARAQDDTLSRMLSQQLDQGRDMAFQAALERKLQQATPADVNAALRRYLKPASLVEVYAGDFAAKAPAALKRD</sequence>
<comment type="similarity">
    <text evidence="2 3">Belongs to the peptidase M16 family.</text>
</comment>
<dbReference type="InterPro" id="IPR011249">
    <property type="entry name" value="Metalloenz_LuxS/M16"/>
</dbReference>
<dbReference type="InterPro" id="IPR050361">
    <property type="entry name" value="MPP/UQCRC_Complex"/>
</dbReference>
<dbReference type="Pfam" id="PF00675">
    <property type="entry name" value="Peptidase_M16"/>
    <property type="match status" value="1"/>
</dbReference>
<feature type="signal peptide" evidence="4">
    <location>
        <begin position="1"/>
        <end position="22"/>
    </location>
</feature>
<evidence type="ECO:0000259" key="6">
    <source>
        <dbReference type="Pfam" id="PF05193"/>
    </source>
</evidence>
<evidence type="ECO:0000313" key="7">
    <source>
        <dbReference type="EMBL" id="MBW8286342.1"/>
    </source>
</evidence>
<dbReference type="InterPro" id="IPR007863">
    <property type="entry name" value="Peptidase_M16_C"/>
</dbReference>
<comment type="cofactor">
    <cofactor evidence="1">
        <name>Zn(2+)</name>
        <dbReference type="ChEBI" id="CHEBI:29105"/>
    </cofactor>
</comment>
<evidence type="ECO:0000256" key="3">
    <source>
        <dbReference type="RuleBase" id="RU004447"/>
    </source>
</evidence>
<evidence type="ECO:0000313" key="8">
    <source>
        <dbReference type="Proteomes" id="UP000711178"/>
    </source>
</evidence>
<evidence type="ECO:0000256" key="4">
    <source>
        <dbReference type="SAM" id="SignalP"/>
    </source>
</evidence>
<dbReference type="InterPro" id="IPR001431">
    <property type="entry name" value="Pept_M16_Zn_BS"/>
</dbReference>
<gene>
    <name evidence="7" type="ORF">KIF53_01655</name>
</gene>
<organism evidence="7 8">
    <name type="scientific">Chromobacterium subtsugae</name>
    <dbReference type="NCBI Taxonomy" id="251747"/>
    <lineage>
        <taxon>Bacteria</taxon>
        <taxon>Pseudomonadati</taxon>
        <taxon>Pseudomonadota</taxon>
        <taxon>Betaproteobacteria</taxon>
        <taxon>Neisseriales</taxon>
        <taxon>Chromobacteriaceae</taxon>
        <taxon>Chromobacterium</taxon>
    </lineage>
</organism>
<dbReference type="RefSeq" id="WP_043571736.1">
    <property type="nucleotide sequence ID" value="NZ_CP142381.1"/>
</dbReference>
<feature type="domain" description="Peptidase M16 N-terminal" evidence="5">
    <location>
        <begin position="49"/>
        <end position="191"/>
    </location>
</feature>
<comment type="caution">
    <text evidence="7">The sequence shown here is derived from an EMBL/GenBank/DDBJ whole genome shotgun (WGS) entry which is preliminary data.</text>
</comment>
<name>A0ABS7F8P3_9NEIS</name>
<evidence type="ECO:0000259" key="5">
    <source>
        <dbReference type="Pfam" id="PF00675"/>
    </source>
</evidence>
<reference evidence="7 8" key="1">
    <citation type="submission" date="2021-05" db="EMBL/GenBank/DDBJ databases">
        <title>Draft Whole Genome Sequencing Of Biosensor Chromobacterium violaceum Strain CV026 Reveals A Regulatory RNA In Chromobacterium violaceum Phenotype Regulatory Network.</title>
        <authorList>
            <person name="Hong K.W."/>
            <person name="Chan K.G."/>
            <person name="Chang C.-Y."/>
        </authorList>
    </citation>
    <scope>NUCLEOTIDE SEQUENCE [LARGE SCALE GENOMIC DNA]</scope>
    <source>
        <strain evidence="7 8">ATCC 31532</strain>
    </source>
</reference>
<feature type="domain" description="Peptidase M16 C-terminal" evidence="6">
    <location>
        <begin position="657"/>
        <end position="834"/>
    </location>
</feature>
<dbReference type="Proteomes" id="UP000711178">
    <property type="component" value="Unassembled WGS sequence"/>
</dbReference>
<dbReference type="Pfam" id="PF05193">
    <property type="entry name" value="Peptidase_M16_C"/>
    <property type="match status" value="2"/>
</dbReference>
<dbReference type="InterPro" id="IPR011765">
    <property type="entry name" value="Pept_M16_N"/>
</dbReference>
<dbReference type="EMBL" id="JAHDTB010000001">
    <property type="protein sequence ID" value="MBW8286342.1"/>
    <property type="molecule type" value="Genomic_DNA"/>
</dbReference>
<dbReference type="PANTHER" id="PTHR11851">
    <property type="entry name" value="METALLOPROTEASE"/>
    <property type="match status" value="1"/>
</dbReference>
<dbReference type="GeneID" id="89687978"/>
<evidence type="ECO:0000256" key="2">
    <source>
        <dbReference type="ARBA" id="ARBA00007261"/>
    </source>
</evidence>
<keyword evidence="8" id="KW-1185">Reference proteome</keyword>
<accession>A0ABS7F8P3</accession>
<dbReference type="PROSITE" id="PS00143">
    <property type="entry name" value="INSULINASE"/>
    <property type="match status" value="1"/>
</dbReference>
<proteinExistence type="inferred from homology"/>
<dbReference type="PANTHER" id="PTHR11851:SF49">
    <property type="entry name" value="MITOCHONDRIAL-PROCESSING PEPTIDASE SUBUNIT ALPHA"/>
    <property type="match status" value="1"/>
</dbReference>